<dbReference type="EnsemblPlants" id="MELO3C008371.2.1">
    <property type="protein sequence ID" value="MELO3C008371.2.1"/>
    <property type="gene ID" value="MELO3C008371.2"/>
</dbReference>
<evidence type="ECO:0000313" key="1">
    <source>
        <dbReference type="EnsemblPlants" id="MELO3C008371.2.1"/>
    </source>
</evidence>
<dbReference type="AlphaFoldDB" id="A0A9I9CU59"/>
<organism evidence="1">
    <name type="scientific">Cucumis melo</name>
    <name type="common">Muskmelon</name>
    <dbReference type="NCBI Taxonomy" id="3656"/>
    <lineage>
        <taxon>Eukaryota</taxon>
        <taxon>Viridiplantae</taxon>
        <taxon>Streptophyta</taxon>
        <taxon>Embryophyta</taxon>
        <taxon>Tracheophyta</taxon>
        <taxon>Spermatophyta</taxon>
        <taxon>Magnoliopsida</taxon>
        <taxon>eudicotyledons</taxon>
        <taxon>Gunneridae</taxon>
        <taxon>Pentapetalae</taxon>
        <taxon>rosids</taxon>
        <taxon>fabids</taxon>
        <taxon>Cucurbitales</taxon>
        <taxon>Cucurbitaceae</taxon>
        <taxon>Benincaseae</taxon>
        <taxon>Cucumis</taxon>
    </lineage>
</organism>
<reference evidence="1" key="1">
    <citation type="submission" date="2023-03" db="UniProtKB">
        <authorList>
            <consortium name="EnsemblPlants"/>
        </authorList>
    </citation>
    <scope>IDENTIFICATION</scope>
</reference>
<protein>
    <submittedName>
        <fullName evidence="1">Uncharacterized protein</fullName>
    </submittedName>
</protein>
<accession>A0A9I9CU59</accession>
<proteinExistence type="predicted"/>
<dbReference type="Gramene" id="MELO3C008371.2.1">
    <property type="protein sequence ID" value="MELO3C008371.2.1"/>
    <property type="gene ID" value="MELO3C008371.2"/>
</dbReference>
<sequence>MVAIFARVSLVNHYKKNQRFADAEKGNRKSDVKGRTPFHHDIMNKVSAIWISGNVAQITRQKVRLPRSSARRCRENI</sequence>
<name>A0A9I9CU59_CUCME</name>